<keyword evidence="1" id="KW-0472">Membrane</keyword>
<proteinExistence type="predicted"/>
<keyword evidence="1" id="KW-0812">Transmembrane</keyword>
<evidence type="ECO:0000313" key="3">
    <source>
        <dbReference type="Proteomes" id="UP000092377"/>
    </source>
</evidence>
<dbReference type="EMBL" id="LZEY01000003">
    <property type="protein sequence ID" value="OBU13009.1"/>
    <property type="molecule type" value="Genomic_DNA"/>
</dbReference>
<organism evidence="2 3">
    <name type="scientific">Morganella psychrotolerans</name>
    <dbReference type="NCBI Taxonomy" id="368603"/>
    <lineage>
        <taxon>Bacteria</taxon>
        <taxon>Pseudomonadati</taxon>
        <taxon>Pseudomonadota</taxon>
        <taxon>Gammaproteobacteria</taxon>
        <taxon>Enterobacterales</taxon>
        <taxon>Morganellaceae</taxon>
        <taxon>Morganella</taxon>
    </lineage>
</organism>
<dbReference type="AlphaFoldDB" id="A0A1B8HT19"/>
<feature type="transmembrane region" description="Helical" evidence="1">
    <location>
        <begin position="32"/>
        <end position="51"/>
    </location>
</feature>
<accession>A0A1B8HT19</accession>
<name>A0A1B8HT19_9GAMM</name>
<gene>
    <name evidence="2" type="ORF">AYY18_14195</name>
</gene>
<protein>
    <submittedName>
        <fullName evidence="2">Uncharacterized protein</fullName>
    </submittedName>
</protein>
<dbReference type="RefSeq" id="WP_067399114.1">
    <property type="nucleotide sequence ID" value="NZ_LZEY01000003.1"/>
</dbReference>
<evidence type="ECO:0000313" key="2">
    <source>
        <dbReference type="EMBL" id="OBU13009.1"/>
    </source>
</evidence>
<keyword evidence="1" id="KW-1133">Transmembrane helix</keyword>
<keyword evidence="3" id="KW-1185">Reference proteome</keyword>
<dbReference type="Proteomes" id="UP000092377">
    <property type="component" value="Unassembled WGS sequence"/>
</dbReference>
<comment type="caution">
    <text evidence="2">The sequence shown here is derived from an EMBL/GenBank/DDBJ whole genome shotgun (WGS) entry which is preliminary data.</text>
</comment>
<sequence length="67" mass="6992">MKILWGIVAICAVIGLLDGLLPAITMANSAPQQAAGAAIGIAWAVIPYCLVKALSMMSPRKVVIEEK</sequence>
<reference evidence="3" key="1">
    <citation type="submission" date="2016-06" db="EMBL/GenBank/DDBJ databases">
        <authorList>
            <person name="Butler K."/>
        </authorList>
    </citation>
    <scope>NUCLEOTIDE SEQUENCE [LARGE SCALE GENOMIC DNA]</scope>
    <source>
        <strain evidence="3">GCSL-Mp20</strain>
    </source>
</reference>
<evidence type="ECO:0000256" key="1">
    <source>
        <dbReference type="SAM" id="Phobius"/>
    </source>
</evidence>